<comment type="caution">
    <text evidence="2">The sequence shown here is derived from an EMBL/GenBank/DDBJ whole genome shotgun (WGS) entry which is preliminary data.</text>
</comment>
<accession>A0ABQ5Z4H8</accession>
<reference evidence="3" key="1">
    <citation type="journal article" date="2019" name="Int. J. Syst. Evol. Microbiol.">
        <title>The Global Catalogue of Microorganisms (GCM) 10K type strain sequencing project: providing services to taxonomists for standard genome sequencing and annotation.</title>
        <authorList>
            <consortium name="The Broad Institute Genomics Platform"/>
            <consortium name="The Broad Institute Genome Sequencing Center for Infectious Disease"/>
            <person name="Wu L."/>
            <person name="Ma J."/>
        </authorList>
    </citation>
    <scope>NUCLEOTIDE SEQUENCE [LARGE SCALE GENOMIC DNA]</scope>
    <source>
        <strain evidence="3">NBRC 102146</strain>
    </source>
</reference>
<protein>
    <submittedName>
        <fullName evidence="2">Uncharacterized protein</fullName>
    </submittedName>
</protein>
<keyword evidence="1" id="KW-0812">Transmembrane</keyword>
<evidence type="ECO:0000313" key="2">
    <source>
        <dbReference type="EMBL" id="GLR46890.1"/>
    </source>
</evidence>
<feature type="transmembrane region" description="Helical" evidence="1">
    <location>
        <begin position="25"/>
        <end position="46"/>
    </location>
</feature>
<dbReference type="EMBL" id="BSOO01000004">
    <property type="protein sequence ID" value="GLR46890.1"/>
    <property type="molecule type" value="Genomic_DNA"/>
</dbReference>
<sequence length="82" mass="9103">MRDEPWFIYTLEETRFRAAPARWEGWAVLVGGLLFSIFGMIASIALTEGLPLALRIFAAALPKLVGIGLILLIAYRTGRPSR</sequence>
<feature type="transmembrane region" description="Helical" evidence="1">
    <location>
        <begin position="52"/>
        <end position="75"/>
    </location>
</feature>
<keyword evidence="1" id="KW-1133">Transmembrane helix</keyword>
<keyword evidence="3" id="KW-1185">Reference proteome</keyword>
<dbReference type="Proteomes" id="UP001156703">
    <property type="component" value="Unassembled WGS sequence"/>
</dbReference>
<evidence type="ECO:0000256" key="1">
    <source>
        <dbReference type="SAM" id="Phobius"/>
    </source>
</evidence>
<dbReference type="RefSeq" id="WP_029942142.1">
    <property type="nucleotide sequence ID" value="NZ_BSOO01000004.1"/>
</dbReference>
<name>A0ABQ5Z4H8_9SPHN</name>
<evidence type="ECO:0000313" key="3">
    <source>
        <dbReference type="Proteomes" id="UP001156703"/>
    </source>
</evidence>
<proteinExistence type="predicted"/>
<gene>
    <name evidence="2" type="ORF">GCM10007925_06010</name>
</gene>
<keyword evidence="1" id="KW-0472">Membrane</keyword>
<organism evidence="2 3">
    <name type="scientific">Sphingomonas astaxanthinifaciens DSM 22298</name>
    <dbReference type="NCBI Taxonomy" id="1123267"/>
    <lineage>
        <taxon>Bacteria</taxon>
        <taxon>Pseudomonadati</taxon>
        <taxon>Pseudomonadota</taxon>
        <taxon>Alphaproteobacteria</taxon>
        <taxon>Sphingomonadales</taxon>
        <taxon>Sphingomonadaceae</taxon>
        <taxon>Sphingomonas</taxon>
    </lineage>
</organism>